<gene>
    <name evidence="1" type="ordered locus">Aazo_1017</name>
</gene>
<evidence type="ECO:0000313" key="1">
    <source>
        <dbReference type="EMBL" id="ADI63384.1"/>
    </source>
</evidence>
<dbReference type="EMBL" id="CP002059">
    <property type="protein sequence ID" value="ADI63384.1"/>
    <property type="molecule type" value="Genomic_DNA"/>
</dbReference>
<name>D7E2K7_NOSA0</name>
<dbReference type="KEGG" id="naz:Aazo_1017"/>
<evidence type="ECO:0000313" key="2">
    <source>
        <dbReference type="Proteomes" id="UP000001511"/>
    </source>
</evidence>
<dbReference type="Proteomes" id="UP000001511">
    <property type="component" value="Chromosome"/>
</dbReference>
<protein>
    <submittedName>
        <fullName evidence="1">Uncharacterized protein</fullName>
    </submittedName>
</protein>
<sequence>MHIHTLSIVTKSYLFSLLDPKNEESAKVVSESGWIYFAEFYSQGAYI</sequence>
<keyword evidence="2" id="KW-1185">Reference proteome</keyword>
<proteinExistence type="predicted"/>
<reference evidence="1 2" key="1">
    <citation type="journal article" date="2010" name="PLoS ONE">
        <title>Genome erosion in a nitrogen-fixing vertically transmitted endosymbiotic multicellular cyanobacterium.</title>
        <authorList>
            <person name="Ran L."/>
            <person name="Larsson J."/>
            <person name="Vigil-Stenman T."/>
            <person name="Nylander J.A."/>
            <person name="Ininbergs K."/>
            <person name="Zheng W.W."/>
            <person name="Lapidus A."/>
            <person name="Lowry S."/>
            <person name="Haselkorn R."/>
            <person name="Bergman B."/>
        </authorList>
    </citation>
    <scope>NUCLEOTIDE SEQUENCE [LARGE SCALE GENOMIC DNA]</scope>
    <source>
        <strain evidence="1 2">0708</strain>
    </source>
</reference>
<dbReference type="HOGENOM" id="CLU_3170858_0_0_3"/>
<accession>D7E2K7</accession>
<organism evidence="1 2">
    <name type="scientific">Nostoc azollae (strain 0708)</name>
    <name type="common">Anabaena azollae (strain 0708)</name>
    <dbReference type="NCBI Taxonomy" id="551115"/>
    <lineage>
        <taxon>Bacteria</taxon>
        <taxon>Bacillati</taxon>
        <taxon>Cyanobacteriota</taxon>
        <taxon>Cyanophyceae</taxon>
        <taxon>Nostocales</taxon>
        <taxon>Nostocaceae</taxon>
        <taxon>Trichormus</taxon>
    </lineage>
</organism>
<dbReference type="AlphaFoldDB" id="D7E2K7"/>